<name>A0AAW0Q729_9PEZI</name>
<feature type="compositionally biased region" description="Polar residues" evidence="1">
    <location>
        <begin position="431"/>
        <end position="441"/>
    </location>
</feature>
<comment type="caution">
    <text evidence="2">The sequence shown here is derived from an EMBL/GenBank/DDBJ whole genome shotgun (WGS) entry which is preliminary data.</text>
</comment>
<feature type="region of interest" description="Disordered" evidence="1">
    <location>
        <begin position="81"/>
        <end position="106"/>
    </location>
</feature>
<feature type="compositionally biased region" description="Low complexity" evidence="1">
    <location>
        <begin position="452"/>
        <end position="466"/>
    </location>
</feature>
<organism evidence="2 3">
    <name type="scientific">Apiospora kogelbergensis</name>
    <dbReference type="NCBI Taxonomy" id="1337665"/>
    <lineage>
        <taxon>Eukaryota</taxon>
        <taxon>Fungi</taxon>
        <taxon>Dikarya</taxon>
        <taxon>Ascomycota</taxon>
        <taxon>Pezizomycotina</taxon>
        <taxon>Sordariomycetes</taxon>
        <taxon>Xylariomycetidae</taxon>
        <taxon>Amphisphaeriales</taxon>
        <taxon>Apiosporaceae</taxon>
        <taxon>Apiospora</taxon>
    </lineage>
</organism>
<feature type="compositionally biased region" description="Basic residues" evidence="1">
    <location>
        <begin position="393"/>
        <end position="403"/>
    </location>
</feature>
<keyword evidence="3" id="KW-1185">Reference proteome</keyword>
<accession>A0AAW0Q729</accession>
<feature type="region of interest" description="Disordered" evidence="1">
    <location>
        <begin position="393"/>
        <end position="565"/>
    </location>
</feature>
<feature type="compositionally biased region" description="Polar residues" evidence="1">
    <location>
        <begin position="197"/>
        <end position="225"/>
    </location>
</feature>
<feature type="region of interest" description="Disordered" evidence="1">
    <location>
        <begin position="314"/>
        <end position="335"/>
    </location>
</feature>
<reference evidence="2 3" key="1">
    <citation type="submission" date="2023-01" db="EMBL/GenBank/DDBJ databases">
        <title>Analysis of 21 Apiospora genomes using comparative genomics revels a genus with tremendous synthesis potential of carbohydrate active enzymes and secondary metabolites.</title>
        <authorList>
            <person name="Sorensen T."/>
        </authorList>
    </citation>
    <scope>NUCLEOTIDE SEQUENCE [LARGE SCALE GENOMIC DNA]</scope>
    <source>
        <strain evidence="2 3">CBS 117206</strain>
    </source>
</reference>
<feature type="region of interest" description="Disordered" evidence="1">
    <location>
        <begin position="1"/>
        <end position="42"/>
    </location>
</feature>
<feature type="compositionally biased region" description="Low complexity" evidence="1">
    <location>
        <begin position="478"/>
        <end position="489"/>
    </location>
</feature>
<evidence type="ECO:0000256" key="1">
    <source>
        <dbReference type="SAM" id="MobiDB-lite"/>
    </source>
</evidence>
<feature type="region of interest" description="Disordered" evidence="1">
    <location>
        <begin position="119"/>
        <end position="268"/>
    </location>
</feature>
<evidence type="ECO:0000313" key="2">
    <source>
        <dbReference type="EMBL" id="KAK8095743.1"/>
    </source>
</evidence>
<evidence type="ECO:0000313" key="3">
    <source>
        <dbReference type="Proteomes" id="UP001392437"/>
    </source>
</evidence>
<gene>
    <name evidence="2" type="ORF">PG999_013765</name>
</gene>
<feature type="compositionally biased region" description="Basic and acidic residues" evidence="1">
    <location>
        <begin position="31"/>
        <end position="42"/>
    </location>
</feature>
<feature type="compositionally biased region" description="Polar residues" evidence="1">
    <location>
        <begin position="326"/>
        <end position="335"/>
    </location>
</feature>
<dbReference type="AlphaFoldDB" id="A0AAW0Q729"/>
<feature type="compositionally biased region" description="Acidic residues" evidence="1">
    <location>
        <begin position="9"/>
        <end position="19"/>
    </location>
</feature>
<feature type="compositionally biased region" description="Polar residues" evidence="1">
    <location>
        <begin position="250"/>
        <end position="264"/>
    </location>
</feature>
<dbReference type="Proteomes" id="UP001392437">
    <property type="component" value="Unassembled WGS sequence"/>
</dbReference>
<protein>
    <submittedName>
        <fullName evidence="2">Uncharacterized protein</fullName>
    </submittedName>
</protein>
<dbReference type="EMBL" id="JAQQWP010000011">
    <property type="protein sequence ID" value="KAK8095743.1"/>
    <property type="molecule type" value="Genomic_DNA"/>
</dbReference>
<feature type="compositionally biased region" description="Basic and acidic residues" evidence="1">
    <location>
        <begin position="553"/>
        <end position="565"/>
    </location>
</feature>
<feature type="compositionally biased region" description="Low complexity" evidence="1">
    <location>
        <begin position="81"/>
        <end position="103"/>
    </location>
</feature>
<proteinExistence type="predicted"/>
<sequence>MADRGSASEADDRDEDMEGDYNIPGFVGKPDAAERRAAHREKTESLPITYQQFQQHMHSQQVPASHPRQRVLARGQPLLAESAVDSSSSRNNAAANLPTAPLPMIQAREGQDPVQPIRLPDSFNGIPDDRGFGPTHWRPRLHRDGLRRPPPTRYEWETQQPRGTFRDGTPFPQPGQELRLPVWSPSLPVPVGPNARPSLTVTQENRGNATNQPDYTRDLLSSQAPSLHPRRHPRVDDGFVLGSSPAPQGAHNNSRYQSNLYPSQPSLPPVINTNSYNYRHSSYNSSYSSSSNFYPASSSPAAGARPLALHGAFSPLQRGNEDNESPRSGNGVFSLSQAPQIGASFQAYSNYSVSADPSPYQFGSDGGELGNYQAEQVQHRERQAVQTYMNTRRHNGRYGHGYHRAGDSSQSPTLAPMERSAGAGVIATETPPGSSTYSSLFASPPSPRVRPSRAAAAPGSGMAAPPLLSEGRGPHPHPTTAASSSPSRATRARADETAAPLPDPNGDIAMADEHHSGDTTEDDEEFEERSRQQQQLGQPPEDISESPLPPPQEPHDQNFRDFEEA</sequence>